<accession>A0ABM7WG31</accession>
<feature type="transmembrane region" description="Helical" evidence="1">
    <location>
        <begin position="117"/>
        <end position="136"/>
    </location>
</feature>
<keyword evidence="1" id="KW-0472">Membrane</keyword>
<dbReference type="EMBL" id="AP025564">
    <property type="protein sequence ID" value="BDE95179.1"/>
    <property type="molecule type" value="Genomic_DNA"/>
</dbReference>
<dbReference type="Proteomes" id="UP001320544">
    <property type="component" value="Chromosome"/>
</dbReference>
<feature type="transmembrane region" description="Helical" evidence="1">
    <location>
        <begin position="7"/>
        <end position="29"/>
    </location>
</feature>
<feature type="transmembrane region" description="Helical" evidence="1">
    <location>
        <begin position="83"/>
        <end position="111"/>
    </location>
</feature>
<protein>
    <submittedName>
        <fullName evidence="2">Uncharacterized protein</fullName>
    </submittedName>
</protein>
<organism evidence="2 3">
    <name type="scientific">Raoultibacter timonensis</name>
    <dbReference type="NCBI Taxonomy" id="1907662"/>
    <lineage>
        <taxon>Bacteria</taxon>
        <taxon>Bacillati</taxon>
        <taxon>Actinomycetota</taxon>
        <taxon>Coriobacteriia</taxon>
        <taxon>Eggerthellales</taxon>
        <taxon>Eggerthellaceae</taxon>
        <taxon>Raoultibacter</taxon>
    </lineage>
</organism>
<proteinExistence type="predicted"/>
<feature type="transmembrane region" description="Helical" evidence="1">
    <location>
        <begin position="166"/>
        <end position="192"/>
    </location>
</feature>
<evidence type="ECO:0000256" key="1">
    <source>
        <dbReference type="SAM" id="Phobius"/>
    </source>
</evidence>
<name>A0ABM7WG31_9ACTN</name>
<sequence>MKTARRILLIAFVVLVNAFTASMVLPFILIDSDLFNDTDFLNFVMTAGLGALALAFLVSIACIVVAFASLGSLTSRPDQQRGLGLQVFVCKLLMIPYFVVTFAYALLLAFASSLLTLSIHLASMGIIFGTMMVVLVPVMSLVNYLFLMATSSFAISNIVLAYRKGLIVFSTAVVFVILQLFPIADVASYGFIVRHFRTLESQAQSRANPGSL</sequence>
<evidence type="ECO:0000313" key="3">
    <source>
        <dbReference type="Proteomes" id="UP001320544"/>
    </source>
</evidence>
<keyword evidence="1" id="KW-1133">Transmembrane helix</keyword>
<dbReference type="Pfam" id="PF20357">
    <property type="entry name" value="DUF6652"/>
    <property type="match status" value="1"/>
</dbReference>
<reference evidence="2 3" key="1">
    <citation type="submission" date="2022-01" db="EMBL/GenBank/DDBJ databases">
        <title>Novel bile acid biosynthetic pathways are enriched in the microbiome of centenarians.</title>
        <authorList>
            <person name="Sato Y."/>
            <person name="Atarashi K."/>
            <person name="Plichta R.D."/>
            <person name="Arai Y."/>
            <person name="Sasajima S."/>
            <person name="Kearney M.S."/>
            <person name="Suda W."/>
            <person name="Takeshita K."/>
            <person name="Sasaki T."/>
            <person name="Okamoto S."/>
            <person name="Skelly N.A."/>
            <person name="Okamura Y."/>
            <person name="Vlamakis H."/>
            <person name="Li Y."/>
            <person name="Tanoue T."/>
            <person name="Takei H."/>
            <person name="Nittono H."/>
            <person name="Narushima S."/>
            <person name="Irie J."/>
            <person name="Itoh H."/>
            <person name="Moriya K."/>
            <person name="Sugiura Y."/>
            <person name="Suematsu M."/>
            <person name="Moritoki N."/>
            <person name="Shibata S."/>
            <person name="Littman R.D."/>
            <person name="Fischbach A.M."/>
            <person name="Uwamino Y."/>
            <person name="Inoue T."/>
            <person name="Honda A."/>
            <person name="Hattori M."/>
            <person name="Murai T."/>
            <person name="Xavier J.R."/>
            <person name="Hirose N."/>
            <person name="Honda K."/>
        </authorList>
    </citation>
    <scope>NUCLEOTIDE SEQUENCE [LARGE SCALE GENOMIC DNA]</scope>
    <source>
        <strain evidence="2 3">CE91-St30</strain>
    </source>
</reference>
<dbReference type="InterPro" id="IPR046594">
    <property type="entry name" value="DUF6652"/>
</dbReference>
<evidence type="ECO:0000313" key="2">
    <source>
        <dbReference type="EMBL" id="BDE95179.1"/>
    </source>
</evidence>
<feature type="transmembrane region" description="Helical" evidence="1">
    <location>
        <begin position="49"/>
        <end position="71"/>
    </location>
</feature>
<keyword evidence="3" id="KW-1185">Reference proteome</keyword>
<dbReference type="RefSeq" id="WP_244411629.1">
    <property type="nucleotide sequence ID" value="NZ_AP025564.1"/>
</dbReference>
<gene>
    <name evidence="2" type="ORF">CE91St30_05120</name>
</gene>
<keyword evidence="1" id="KW-0812">Transmembrane</keyword>